<dbReference type="EMBL" id="JAIWYP010000013">
    <property type="protein sequence ID" value="KAH3716057.1"/>
    <property type="molecule type" value="Genomic_DNA"/>
</dbReference>
<reference evidence="1" key="2">
    <citation type="submission" date="2020-11" db="EMBL/GenBank/DDBJ databases">
        <authorList>
            <person name="McCartney M.A."/>
            <person name="Auch B."/>
            <person name="Kono T."/>
            <person name="Mallez S."/>
            <person name="Becker A."/>
            <person name="Gohl D.M."/>
            <person name="Silverstein K.A.T."/>
            <person name="Koren S."/>
            <person name="Bechman K.B."/>
            <person name="Herman A."/>
            <person name="Abrahante J.E."/>
            <person name="Garbe J."/>
        </authorList>
    </citation>
    <scope>NUCLEOTIDE SEQUENCE</scope>
    <source>
        <strain evidence="1">Duluth1</strain>
        <tissue evidence="1">Whole animal</tissue>
    </source>
</reference>
<protein>
    <submittedName>
        <fullName evidence="1">Uncharacterized protein</fullName>
    </submittedName>
</protein>
<proteinExistence type="predicted"/>
<name>A0A9D4HE56_DREPO</name>
<evidence type="ECO:0000313" key="2">
    <source>
        <dbReference type="Proteomes" id="UP000828390"/>
    </source>
</evidence>
<sequence length="62" mass="6759">MTPICVWDGPMLKRSTNRDMNAVADWKPASPTVPDPSNMNTISAIVDALHSESNDIISYVSP</sequence>
<organism evidence="1 2">
    <name type="scientific">Dreissena polymorpha</name>
    <name type="common">Zebra mussel</name>
    <name type="synonym">Mytilus polymorpha</name>
    <dbReference type="NCBI Taxonomy" id="45954"/>
    <lineage>
        <taxon>Eukaryota</taxon>
        <taxon>Metazoa</taxon>
        <taxon>Spiralia</taxon>
        <taxon>Lophotrochozoa</taxon>
        <taxon>Mollusca</taxon>
        <taxon>Bivalvia</taxon>
        <taxon>Autobranchia</taxon>
        <taxon>Heteroconchia</taxon>
        <taxon>Euheterodonta</taxon>
        <taxon>Imparidentia</taxon>
        <taxon>Neoheterodontei</taxon>
        <taxon>Myida</taxon>
        <taxon>Dreissenoidea</taxon>
        <taxon>Dreissenidae</taxon>
        <taxon>Dreissena</taxon>
    </lineage>
</organism>
<comment type="caution">
    <text evidence="1">The sequence shown here is derived from an EMBL/GenBank/DDBJ whole genome shotgun (WGS) entry which is preliminary data.</text>
</comment>
<dbReference type="Proteomes" id="UP000828390">
    <property type="component" value="Unassembled WGS sequence"/>
</dbReference>
<dbReference type="AlphaFoldDB" id="A0A9D4HE56"/>
<keyword evidence="2" id="KW-1185">Reference proteome</keyword>
<evidence type="ECO:0000313" key="1">
    <source>
        <dbReference type="EMBL" id="KAH3716057.1"/>
    </source>
</evidence>
<accession>A0A9D4HE56</accession>
<reference evidence="1" key="1">
    <citation type="journal article" date="2019" name="bioRxiv">
        <title>The Genome of the Zebra Mussel, Dreissena polymorpha: A Resource for Invasive Species Research.</title>
        <authorList>
            <person name="McCartney M.A."/>
            <person name="Auch B."/>
            <person name="Kono T."/>
            <person name="Mallez S."/>
            <person name="Zhang Y."/>
            <person name="Obille A."/>
            <person name="Becker A."/>
            <person name="Abrahante J.E."/>
            <person name="Garbe J."/>
            <person name="Badalamenti J.P."/>
            <person name="Herman A."/>
            <person name="Mangelson H."/>
            <person name="Liachko I."/>
            <person name="Sullivan S."/>
            <person name="Sone E.D."/>
            <person name="Koren S."/>
            <person name="Silverstein K.A.T."/>
            <person name="Beckman K.B."/>
            <person name="Gohl D.M."/>
        </authorList>
    </citation>
    <scope>NUCLEOTIDE SEQUENCE</scope>
    <source>
        <strain evidence="1">Duluth1</strain>
        <tissue evidence="1">Whole animal</tissue>
    </source>
</reference>
<gene>
    <name evidence="1" type="ORF">DPMN_058773</name>
</gene>